<comment type="subcellular location">
    <subcellularLocation>
        <location evidence="1">Mitochondrion membrane</location>
        <topology evidence="1">Multi-pass membrane protein</topology>
    </subcellularLocation>
</comment>
<dbReference type="EMBL" id="MCFL01000024">
    <property type="protein sequence ID" value="ORZ35139.1"/>
    <property type="molecule type" value="Genomic_DNA"/>
</dbReference>
<evidence type="ECO:0000256" key="4">
    <source>
        <dbReference type="ARBA" id="ARBA00022692"/>
    </source>
</evidence>
<keyword evidence="5" id="KW-0677">Repeat</keyword>
<dbReference type="SUPFAM" id="SSF103506">
    <property type="entry name" value="Mitochondrial carrier"/>
    <property type="match status" value="1"/>
</dbReference>
<evidence type="ECO:0000256" key="5">
    <source>
        <dbReference type="ARBA" id="ARBA00022737"/>
    </source>
</evidence>
<dbReference type="AlphaFoldDB" id="A0A1Y2HKQ8"/>
<keyword evidence="7" id="KW-0496">Mitochondrion</keyword>
<dbReference type="STRING" id="765915.A0A1Y2HKQ8"/>
<feature type="repeat" description="Solcar" evidence="9">
    <location>
        <begin position="116"/>
        <end position="200"/>
    </location>
</feature>
<dbReference type="InterPro" id="IPR023395">
    <property type="entry name" value="MCP_dom_sf"/>
</dbReference>
<feature type="repeat" description="Solcar" evidence="9">
    <location>
        <begin position="212"/>
        <end position="301"/>
    </location>
</feature>
<evidence type="ECO:0000256" key="9">
    <source>
        <dbReference type="PROSITE-ProRule" id="PRU00282"/>
    </source>
</evidence>
<evidence type="ECO:0000256" key="7">
    <source>
        <dbReference type="ARBA" id="ARBA00023128"/>
    </source>
</evidence>
<dbReference type="InterPro" id="IPR018108">
    <property type="entry name" value="MCP_transmembrane"/>
</dbReference>
<dbReference type="GO" id="GO:1990575">
    <property type="term" value="P:mitochondrial L-ornithine transmembrane transport"/>
    <property type="evidence" value="ECO:0007669"/>
    <property type="project" value="TreeGrafter"/>
</dbReference>
<evidence type="ECO:0000256" key="8">
    <source>
        <dbReference type="ARBA" id="ARBA00023136"/>
    </source>
</evidence>
<keyword evidence="12" id="KW-1185">Reference proteome</keyword>
<evidence type="ECO:0000313" key="11">
    <source>
        <dbReference type="EMBL" id="ORZ35139.1"/>
    </source>
</evidence>
<dbReference type="InterPro" id="IPR050567">
    <property type="entry name" value="Mitochondrial_Carrier"/>
</dbReference>
<proteinExistence type="inferred from homology"/>
<keyword evidence="6" id="KW-1133">Transmembrane helix</keyword>
<dbReference type="PROSITE" id="PS50920">
    <property type="entry name" value="SOLCAR"/>
    <property type="match status" value="3"/>
</dbReference>
<sequence>MTTTDSKPAIPSSGANQALKEIVAGSVGGVCQVLSGQPFDTIKVRLQTQPTPPIYTGVVDCLKTTVQADGPLGLYKGTVTPLLGIGACVSIQFATLEHVKRHFTRSNGGSADLSTAQLYLAGAASGVANSIVSGPVEHIRTRLQVQSGKNVQFRGPLDCVRQIYAGYGIQGVFKGQAVTVAREFQGYGAYFLTYEYLVQRACKAEGVSRKELPTWKVMTYGALSGYSLWISVFPIDVIKSKLQTDAFDPTNRKYSSALDCFRQTLKAEGIRGLYRGFVPCMLRAAPVNAITFLGFEAAMNVLGRD</sequence>
<keyword evidence="8 9" id="KW-0472">Membrane</keyword>
<evidence type="ECO:0000256" key="1">
    <source>
        <dbReference type="ARBA" id="ARBA00004225"/>
    </source>
</evidence>
<reference evidence="11 12" key="1">
    <citation type="submission" date="2016-07" db="EMBL/GenBank/DDBJ databases">
        <title>Pervasive Adenine N6-methylation of Active Genes in Fungi.</title>
        <authorList>
            <consortium name="DOE Joint Genome Institute"/>
            <person name="Mondo S.J."/>
            <person name="Dannebaum R.O."/>
            <person name="Kuo R.C."/>
            <person name="Labutti K."/>
            <person name="Haridas S."/>
            <person name="Kuo A."/>
            <person name="Salamov A."/>
            <person name="Ahrendt S.R."/>
            <person name="Lipzen A."/>
            <person name="Sullivan W."/>
            <person name="Andreopoulos W.B."/>
            <person name="Clum A."/>
            <person name="Lindquist E."/>
            <person name="Daum C."/>
            <person name="Ramamoorthy G.K."/>
            <person name="Gryganskyi A."/>
            <person name="Culley D."/>
            <person name="Magnuson J.K."/>
            <person name="James T.Y."/>
            <person name="O'Malley M.A."/>
            <person name="Stajich J.E."/>
            <person name="Spatafora J.W."/>
            <person name="Visel A."/>
            <person name="Grigoriev I.V."/>
        </authorList>
    </citation>
    <scope>NUCLEOTIDE SEQUENCE [LARGE SCALE GENOMIC DNA]</scope>
    <source>
        <strain evidence="11 12">PL171</strain>
    </source>
</reference>
<dbReference type="Pfam" id="PF00153">
    <property type="entry name" value="Mito_carr"/>
    <property type="match status" value="3"/>
</dbReference>
<dbReference type="OrthoDB" id="409586at2759"/>
<evidence type="ECO:0000313" key="12">
    <source>
        <dbReference type="Proteomes" id="UP000193411"/>
    </source>
</evidence>
<comment type="similarity">
    <text evidence="2 10">Belongs to the mitochondrial carrier (TC 2.A.29) family.</text>
</comment>
<dbReference type="GO" id="GO:0000064">
    <property type="term" value="F:L-ornithine transmembrane transporter activity"/>
    <property type="evidence" value="ECO:0007669"/>
    <property type="project" value="TreeGrafter"/>
</dbReference>
<dbReference type="PANTHER" id="PTHR45624">
    <property type="entry name" value="MITOCHONDRIAL BASIC AMINO ACIDS TRANSPORTER-RELATED"/>
    <property type="match status" value="1"/>
</dbReference>
<comment type="caution">
    <text evidence="11">The sequence shown here is derived from an EMBL/GenBank/DDBJ whole genome shotgun (WGS) entry which is preliminary data.</text>
</comment>
<gene>
    <name evidence="11" type="ORF">BCR44DRAFT_45222</name>
</gene>
<evidence type="ECO:0000256" key="2">
    <source>
        <dbReference type="ARBA" id="ARBA00006375"/>
    </source>
</evidence>
<evidence type="ECO:0000256" key="6">
    <source>
        <dbReference type="ARBA" id="ARBA00022989"/>
    </source>
</evidence>
<organism evidence="11 12">
    <name type="scientific">Catenaria anguillulae PL171</name>
    <dbReference type="NCBI Taxonomy" id="765915"/>
    <lineage>
        <taxon>Eukaryota</taxon>
        <taxon>Fungi</taxon>
        <taxon>Fungi incertae sedis</taxon>
        <taxon>Blastocladiomycota</taxon>
        <taxon>Blastocladiomycetes</taxon>
        <taxon>Blastocladiales</taxon>
        <taxon>Catenariaceae</taxon>
        <taxon>Catenaria</taxon>
    </lineage>
</organism>
<dbReference type="Gene3D" id="1.50.40.10">
    <property type="entry name" value="Mitochondrial carrier domain"/>
    <property type="match status" value="2"/>
</dbReference>
<dbReference type="PANTHER" id="PTHR45624:SF12">
    <property type="entry name" value="MITOCHONDRIAL ORNITHINE TRANSPORTER 1"/>
    <property type="match status" value="1"/>
</dbReference>
<evidence type="ECO:0000256" key="3">
    <source>
        <dbReference type="ARBA" id="ARBA00022448"/>
    </source>
</evidence>
<accession>A0A1Y2HKQ8</accession>
<evidence type="ECO:0000256" key="10">
    <source>
        <dbReference type="RuleBase" id="RU000488"/>
    </source>
</evidence>
<protein>
    <submittedName>
        <fullName evidence="11">Putative YMC1-protein of the mitochondrial carrier family</fullName>
    </submittedName>
</protein>
<keyword evidence="4 9" id="KW-0812">Transmembrane</keyword>
<dbReference type="Proteomes" id="UP000193411">
    <property type="component" value="Unassembled WGS sequence"/>
</dbReference>
<dbReference type="GO" id="GO:0031966">
    <property type="term" value="C:mitochondrial membrane"/>
    <property type="evidence" value="ECO:0007669"/>
    <property type="project" value="UniProtKB-SubCell"/>
</dbReference>
<keyword evidence="3 10" id="KW-0813">Transport</keyword>
<name>A0A1Y2HKQ8_9FUNG</name>
<feature type="repeat" description="Solcar" evidence="9">
    <location>
        <begin position="16"/>
        <end position="102"/>
    </location>
</feature>